<feature type="signal peptide" evidence="1">
    <location>
        <begin position="1"/>
        <end position="19"/>
    </location>
</feature>
<name>K4KP60_SIMAS</name>
<gene>
    <name evidence="3" type="ordered locus">M5M_14445</name>
</gene>
<keyword evidence="4" id="KW-1185">Reference proteome</keyword>
<dbReference type="STRING" id="1117647.M5M_14445"/>
<dbReference type="EMBL" id="CP003746">
    <property type="protein sequence ID" value="AFV00026.1"/>
    <property type="molecule type" value="Genomic_DNA"/>
</dbReference>
<dbReference type="RefSeq" id="WP_015048178.1">
    <property type="nucleotide sequence ID" value="NC_018868.3"/>
</dbReference>
<feature type="chain" id="PRO_5003880853" evidence="1">
    <location>
        <begin position="20"/>
        <end position="284"/>
    </location>
</feature>
<evidence type="ECO:0000313" key="3">
    <source>
        <dbReference type="EMBL" id="AFV00026.1"/>
    </source>
</evidence>
<dbReference type="SUPFAM" id="SSF53807">
    <property type="entry name" value="Helical backbone' metal receptor"/>
    <property type="match status" value="1"/>
</dbReference>
<organism evidence="3 4">
    <name type="scientific">Simiduia agarivorans (strain DSM 21679 / JCM 13881 / BCRC 17597 / SA1)</name>
    <dbReference type="NCBI Taxonomy" id="1117647"/>
    <lineage>
        <taxon>Bacteria</taxon>
        <taxon>Pseudomonadati</taxon>
        <taxon>Pseudomonadota</taxon>
        <taxon>Gammaproteobacteria</taxon>
        <taxon>Cellvibrionales</taxon>
        <taxon>Cellvibrionaceae</taxon>
        <taxon>Simiduia</taxon>
    </lineage>
</organism>
<evidence type="ECO:0000313" key="4">
    <source>
        <dbReference type="Proteomes" id="UP000000466"/>
    </source>
</evidence>
<sequence>MRYLITTLALLFTSIGSVAEAPAQRLVSLNLCVDQMLLRFAPRERIASVTYFADNPLMSPLAGQAAGLHKNHGLVEEVIPLGPDLVLAGEYGAREAAELLQALGFSLQRIPLPYALDDIEGHLDRMAVILGNPPALLEHKARWQARKTRLQAAAAALPESEKPTALMLGPNHVAPGAGTLEHEMLTLAGFRNWAALAGKQGFASISLERLVIDPPDVLIVDRVAAGHFSLAHEVLSHPALDAALAQGRLASLPGNLSVCPAPNINELITVLVDLRQSLAARERP</sequence>
<dbReference type="PROSITE" id="PS50983">
    <property type="entry name" value="FE_B12_PBP"/>
    <property type="match status" value="1"/>
</dbReference>
<keyword evidence="1" id="KW-0732">Signal</keyword>
<dbReference type="eggNOG" id="COG0614">
    <property type="taxonomic scope" value="Bacteria"/>
</dbReference>
<evidence type="ECO:0000259" key="2">
    <source>
        <dbReference type="PROSITE" id="PS50983"/>
    </source>
</evidence>
<dbReference type="Proteomes" id="UP000000466">
    <property type="component" value="Chromosome"/>
</dbReference>
<protein>
    <submittedName>
        <fullName evidence="3">Periplasmic binding protein</fullName>
    </submittedName>
</protein>
<dbReference type="InterPro" id="IPR002491">
    <property type="entry name" value="ABC_transptr_periplasmic_BD"/>
</dbReference>
<dbReference type="AlphaFoldDB" id="K4KP60"/>
<dbReference type="Gene3D" id="3.40.50.1980">
    <property type="entry name" value="Nitrogenase molybdenum iron protein domain"/>
    <property type="match status" value="2"/>
</dbReference>
<dbReference type="OrthoDB" id="6869405at2"/>
<feature type="domain" description="Fe/B12 periplasmic-binding" evidence="2">
    <location>
        <begin position="25"/>
        <end position="282"/>
    </location>
</feature>
<accession>K4KP60</accession>
<dbReference type="GO" id="GO:0071281">
    <property type="term" value="P:cellular response to iron ion"/>
    <property type="evidence" value="ECO:0007669"/>
    <property type="project" value="TreeGrafter"/>
</dbReference>
<reference evidence="3 4" key="1">
    <citation type="journal article" date="2013" name="Genome Announc.">
        <title>Complete genome sequence of Simiduia agarivorans SA1(T), a marine bacterium able to degrade a variety of polysaccharides.</title>
        <authorList>
            <person name="Lin S.Y."/>
            <person name="Shieh W.Y."/>
            <person name="Chen J.S."/>
            <person name="Tang S.L."/>
        </authorList>
    </citation>
    <scope>NUCLEOTIDE SEQUENCE [LARGE SCALE GENOMIC DNA]</scope>
    <source>
        <strain evidence="4">DSM 21679 / JCM 13881 / BCRC 17597 / SA1</strain>
    </source>
</reference>
<dbReference type="KEGG" id="saga:M5M_14445"/>
<evidence type="ECO:0000256" key="1">
    <source>
        <dbReference type="SAM" id="SignalP"/>
    </source>
</evidence>
<proteinExistence type="predicted"/>
<dbReference type="InterPro" id="IPR050902">
    <property type="entry name" value="ABC_Transporter_SBP"/>
</dbReference>
<dbReference type="Pfam" id="PF01497">
    <property type="entry name" value="Peripla_BP_2"/>
    <property type="match status" value="1"/>
</dbReference>
<dbReference type="PANTHER" id="PTHR30535">
    <property type="entry name" value="VITAMIN B12-BINDING PROTEIN"/>
    <property type="match status" value="1"/>
</dbReference>
<dbReference type="PANTHER" id="PTHR30535:SF34">
    <property type="entry name" value="MOLYBDATE-BINDING PROTEIN MOLA"/>
    <property type="match status" value="1"/>
</dbReference>
<dbReference type="HOGENOM" id="CLU_038034_8_0_6"/>